<accession>A0ABV6VVQ7</accession>
<evidence type="ECO:0000313" key="2">
    <source>
        <dbReference type="EMBL" id="MFC1417841.1"/>
    </source>
</evidence>
<dbReference type="Proteomes" id="UP001592531">
    <property type="component" value="Unassembled WGS sequence"/>
</dbReference>
<feature type="domain" description="MOSC" evidence="1">
    <location>
        <begin position="35"/>
        <end position="169"/>
    </location>
</feature>
<dbReference type="InterPro" id="IPR052353">
    <property type="entry name" value="Benzoxazolinone_Detox_Enz"/>
</dbReference>
<sequence>MSGSTAAGVLRTVNLGVERTGWWTYGLGRSGIDKRPVQRRVQAHRDGLIGDLIVNTRAHGGPDKAVYAFASEDSAFWAAELGREIGPGNFGENFTLQGVDVTRAEIGERWRIGTAEFEVIRPRKPCRVFAGFWDVPDLVERFIANGAPGAYLRVLRDGDVGAGDPVEISHRPGHGITVNLMLRALTKEPELLPRLLEAPEMLPKAQDKARRWIAAQQKKELAQT</sequence>
<dbReference type="PANTHER" id="PTHR30212">
    <property type="entry name" value="PROTEIN YIIM"/>
    <property type="match status" value="1"/>
</dbReference>
<keyword evidence="3" id="KW-1185">Reference proteome</keyword>
<dbReference type="SUPFAM" id="SSF50800">
    <property type="entry name" value="PK beta-barrel domain-like"/>
    <property type="match status" value="1"/>
</dbReference>
<evidence type="ECO:0000259" key="1">
    <source>
        <dbReference type="PROSITE" id="PS51340"/>
    </source>
</evidence>
<protein>
    <submittedName>
        <fullName evidence="2">MOSC domain-containing protein</fullName>
    </submittedName>
</protein>
<evidence type="ECO:0000313" key="3">
    <source>
        <dbReference type="Proteomes" id="UP001592531"/>
    </source>
</evidence>
<dbReference type="Gene3D" id="2.40.33.20">
    <property type="entry name" value="PK beta-barrel domain-like"/>
    <property type="match status" value="1"/>
</dbReference>
<reference evidence="2 3" key="1">
    <citation type="submission" date="2024-09" db="EMBL/GenBank/DDBJ databases">
        <authorList>
            <person name="Lee S.D."/>
        </authorList>
    </citation>
    <scope>NUCLEOTIDE SEQUENCE [LARGE SCALE GENOMIC DNA]</scope>
    <source>
        <strain evidence="2 3">N8-3</strain>
    </source>
</reference>
<comment type="caution">
    <text evidence="2">The sequence shown here is derived from an EMBL/GenBank/DDBJ whole genome shotgun (WGS) entry which is preliminary data.</text>
</comment>
<name>A0ABV6VVQ7_9ACTN</name>
<dbReference type="PROSITE" id="PS51340">
    <property type="entry name" value="MOSC"/>
    <property type="match status" value="1"/>
</dbReference>
<dbReference type="EMBL" id="JBHFAB010000009">
    <property type="protein sequence ID" value="MFC1417841.1"/>
    <property type="molecule type" value="Genomic_DNA"/>
</dbReference>
<gene>
    <name evidence="2" type="ORF">ACEZDE_14485</name>
</gene>
<dbReference type="InterPro" id="IPR005302">
    <property type="entry name" value="MoCF_Sase_C"/>
</dbReference>
<proteinExistence type="predicted"/>
<dbReference type="Pfam" id="PF03473">
    <property type="entry name" value="MOSC"/>
    <property type="match status" value="1"/>
</dbReference>
<dbReference type="RefSeq" id="WP_380536307.1">
    <property type="nucleotide sequence ID" value="NZ_JBHFAB010000009.1"/>
</dbReference>
<dbReference type="PANTHER" id="PTHR30212:SF2">
    <property type="entry name" value="PROTEIN YIIM"/>
    <property type="match status" value="1"/>
</dbReference>
<dbReference type="InterPro" id="IPR011037">
    <property type="entry name" value="Pyrv_Knase-like_insert_dom_sf"/>
</dbReference>
<organism evidence="2 3">
    <name type="scientific">Streptacidiphilus cavernicola</name>
    <dbReference type="NCBI Taxonomy" id="3342716"/>
    <lineage>
        <taxon>Bacteria</taxon>
        <taxon>Bacillati</taxon>
        <taxon>Actinomycetota</taxon>
        <taxon>Actinomycetes</taxon>
        <taxon>Kitasatosporales</taxon>
        <taxon>Streptomycetaceae</taxon>
        <taxon>Streptacidiphilus</taxon>
    </lineage>
</organism>